<reference evidence="9" key="1">
    <citation type="submission" date="2020-10" db="EMBL/GenBank/DDBJ databases">
        <authorList>
            <person name="Gilroy R."/>
        </authorList>
    </citation>
    <scope>NUCLEOTIDE SEQUENCE</scope>
    <source>
        <strain evidence="9">6919</strain>
    </source>
</reference>
<evidence type="ECO:0000256" key="3">
    <source>
        <dbReference type="ARBA" id="ARBA00022679"/>
    </source>
</evidence>
<organism evidence="9 10">
    <name type="scientific">Candidatus Limisoma faecipullorum</name>
    <dbReference type="NCBI Taxonomy" id="2840854"/>
    <lineage>
        <taxon>Bacteria</taxon>
        <taxon>Pseudomonadati</taxon>
        <taxon>Bacteroidota</taxon>
        <taxon>Bacteroidia</taxon>
        <taxon>Bacteroidales</taxon>
        <taxon>Candidatus Limisoma</taxon>
    </lineage>
</organism>
<keyword evidence="5 7" id="KW-1133">Transmembrane helix</keyword>
<evidence type="ECO:0000256" key="6">
    <source>
        <dbReference type="ARBA" id="ARBA00023136"/>
    </source>
</evidence>
<protein>
    <submittedName>
        <fullName evidence="9">Sugar transferase</fullName>
    </submittedName>
</protein>
<comment type="similarity">
    <text evidence="2">Belongs to the bacterial sugar transferase family.</text>
</comment>
<keyword evidence="4 7" id="KW-0812">Transmembrane</keyword>
<feature type="transmembrane region" description="Helical" evidence="7">
    <location>
        <begin position="88"/>
        <end position="109"/>
    </location>
</feature>
<accession>A0A9D9IRJ2</accession>
<dbReference type="EMBL" id="JADIMC010000067">
    <property type="protein sequence ID" value="MBO8476561.1"/>
    <property type="molecule type" value="Genomic_DNA"/>
</dbReference>
<comment type="caution">
    <text evidence="9">The sequence shown here is derived from an EMBL/GenBank/DDBJ whole genome shotgun (WGS) entry which is preliminary data.</text>
</comment>
<comment type="subcellular location">
    <subcellularLocation>
        <location evidence="1">Membrane</location>
        <topology evidence="1">Multi-pass membrane protein</topology>
    </subcellularLocation>
</comment>
<name>A0A9D9IRJ2_9BACT</name>
<evidence type="ECO:0000313" key="10">
    <source>
        <dbReference type="Proteomes" id="UP000823598"/>
    </source>
</evidence>
<gene>
    <name evidence="9" type="ORF">IAB88_06165</name>
</gene>
<dbReference type="GO" id="GO:0016020">
    <property type="term" value="C:membrane"/>
    <property type="evidence" value="ECO:0007669"/>
    <property type="project" value="UniProtKB-SubCell"/>
</dbReference>
<dbReference type="NCBIfam" id="TIGR03025">
    <property type="entry name" value="EPS_sugtrans"/>
    <property type="match status" value="1"/>
</dbReference>
<feature type="transmembrane region" description="Helical" evidence="7">
    <location>
        <begin position="292"/>
        <end position="313"/>
    </location>
</feature>
<evidence type="ECO:0000313" key="9">
    <source>
        <dbReference type="EMBL" id="MBO8476561.1"/>
    </source>
</evidence>
<dbReference type="GO" id="GO:0016780">
    <property type="term" value="F:phosphotransferase activity, for other substituted phosphate groups"/>
    <property type="evidence" value="ECO:0007669"/>
    <property type="project" value="TreeGrafter"/>
</dbReference>
<feature type="transmembrane region" description="Helical" evidence="7">
    <location>
        <begin position="53"/>
        <end position="76"/>
    </location>
</feature>
<dbReference type="InterPro" id="IPR017475">
    <property type="entry name" value="EPS_sugar_tfrase"/>
</dbReference>
<feature type="domain" description="Bacterial sugar transferase" evidence="8">
    <location>
        <begin position="287"/>
        <end position="470"/>
    </location>
</feature>
<dbReference type="AlphaFoldDB" id="A0A9D9IRJ2"/>
<proteinExistence type="inferred from homology"/>
<evidence type="ECO:0000259" key="8">
    <source>
        <dbReference type="Pfam" id="PF02397"/>
    </source>
</evidence>
<evidence type="ECO:0000256" key="4">
    <source>
        <dbReference type="ARBA" id="ARBA00022692"/>
    </source>
</evidence>
<feature type="transmembrane region" description="Helical" evidence="7">
    <location>
        <begin position="12"/>
        <end position="33"/>
    </location>
</feature>
<dbReference type="InterPro" id="IPR003362">
    <property type="entry name" value="Bact_transf"/>
</dbReference>
<dbReference type="Proteomes" id="UP000823598">
    <property type="component" value="Unassembled WGS sequence"/>
</dbReference>
<dbReference type="Gene3D" id="3.40.50.720">
    <property type="entry name" value="NAD(P)-binding Rossmann-like Domain"/>
    <property type="match status" value="1"/>
</dbReference>
<feature type="transmembrane region" description="Helical" evidence="7">
    <location>
        <begin position="121"/>
        <end position="140"/>
    </location>
</feature>
<evidence type="ECO:0000256" key="5">
    <source>
        <dbReference type="ARBA" id="ARBA00022989"/>
    </source>
</evidence>
<evidence type="ECO:0000256" key="7">
    <source>
        <dbReference type="SAM" id="Phobius"/>
    </source>
</evidence>
<dbReference type="Pfam" id="PF02397">
    <property type="entry name" value="Bac_transf"/>
    <property type="match status" value="1"/>
</dbReference>
<keyword evidence="3 9" id="KW-0808">Transferase</keyword>
<keyword evidence="6 7" id="KW-0472">Membrane</keyword>
<evidence type="ECO:0000256" key="1">
    <source>
        <dbReference type="ARBA" id="ARBA00004141"/>
    </source>
</evidence>
<dbReference type="PANTHER" id="PTHR30576">
    <property type="entry name" value="COLANIC BIOSYNTHESIS UDP-GLUCOSE LIPID CARRIER TRANSFERASE"/>
    <property type="match status" value="1"/>
</dbReference>
<dbReference type="PANTHER" id="PTHR30576:SF0">
    <property type="entry name" value="UNDECAPRENYL-PHOSPHATE N-ACETYLGALACTOSAMINYL 1-PHOSPHATE TRANSFERASE-RELATED"/>
    <property type="match status" value="1"/>
</dbReference>
<reference evidence="9" key="2">
    <citation type="journal article" date="2021" name="PeerJ">
        <title>Extensive microbial diversity within the chicken gut microbiome revealed by metagenomics and culture.</title>
        <authorList>
            <person name="Gilroy R."/>
            <person name="Ravi A."/>
            <person name="Getino M."/>
            <person name="Pursley I."/>
            <person name="Horton D.L."/>
            <person name="Alikhan N.F."/>
            <person name="Baker D."/>
            <person name="Gharbi K."/>
            <person name="Hall N."/>
            <person name="Watson M."/>
            <person name="Adriaenssens E.M."/>
            <person name="Foster-Nyarko E."/>
            <person name="Jarju S."/>
            <person name="Secka A."/>
            <person name="Antonio M."/>
            <person name="Oren A."/>
            <person name="Chaudhuri R.R."/>
            <person name="La Ragione R."/>
            <person name="Hildebrand F."/>
            <person name="Pallen M.J."/>
        </authorList>
    </citation>
    <scope>NUCLEOTIDE SEQUENCE</scope>
    <source>
        <strain evidence="9">6919</strain>
    </source>
</reference>
<sequence length="475" mass="54538">MTAENLQRLKYIIGDIIAASAGWLTYSMIRYHLTKDSAMMAYYDSPYAFLTTPNVVLGQIFFPLVFIFIAYLSGYYNIAYVKSRIQEFSATTFSTFIVSMTMFFVILINDSFPERMKNYELIAAMWGCLFFFIYTIRFLLTSKAKARIESGKLYFNTLIIGNNETTDNFLSNLNTKHKELGYKPIGIVRMPGESQKVNHSIPLYEESEIGTICSNNDIKTIIIINEKNDKGHIYNLINDLFKYNIPIKITPELHDILTARIRHSNIFGEPLIDIAQNSMPEWQKCVKRFADIFFSLVSLAILSPVFLVIGILIKKDTAGKIFYSQERIGKHGKPFRIYKFRTMVENAEKGNTPMLSSNDDPRITSVGKILRKYRLDETPQFWNVLKGDMSIVGPRPERKFYVDQILKSAPYYTLIYQIRPGISSLGMVKFGYATNVEEMIKRAQYDLIYIENMSIAVDLKIMALTIKTVITGKGL</sequence>
<evidence type="ECO:0000256" key="2">
    <source>
        <dbReference type="ARBA" id="ARBA00006464"/>
    </source>
</evidence>